<dbReference type="Pfam" id="PF01915">
    <property type="entry name" value="Glyco_hydro_3_C"/>
    <property type="match status" value="1"/>
</dbReference>
<reference evidence="3 4" key="1">
    <citation type="submission" date="2017-07" db="EMBL/GenBank/DDBJ databases">
        <title>Lactobacillus curvatus MRS6 whole genome.</title>
        <authorList>
            <person name="Jans C."/>
            <person name="Lagler S."/>
            <person name="Lacroix C."/>
            <person name="Meile L."/>
            <person name="Stevens M.J.A."/>
        </authorList>
    </citation>
    <scope>NUCLEOTIDE SEQUENCE [LARGE SCALE GENOMIC DNA]</scope>
    <source>
        <strain evidence="3 4">MRS6</strain>
    </source>
</reference>
<dbReference type="SUPFAM" id="SSF51445">
    <property type="entry name" value="(Trans)glycosidases"/>
    <property type="match status" value="1"/>
</dbReference>
<dbReference type="RefSeq" id="WP_089556954.1">
    <property type="nucleotide sequence ID" value="NZ_CP022474.1"/>
</dbReference>
<dbReference type="Proteomes" id="UP000199749">
    <property type="component" value="Chromosome"/>
</dbReference>
<gene>
    <name evidence="3" type="ORF">CG419_07585</name>
</gene>
<dbReference type="InterPro" id="IPR026891">
    <property type="entry name" value="Fn3-like"/>
</dbReference>
<evidence type="ECO:0000259" key="2">
    <source>
        <dbReference type="SMART" id="SM01217"/>
    </source>
</evidence>
<dbReference type="Gene3D" id="3.40.50.1700">
    <property type="entry name" value="Glycoside hydrolase family 3 C-terminal domain"/>
    <property type="match status" value="1"/>
</dbReference>
<evidence type="ECO:0000256" key="1">
    <source>
        <dbReference type="ARBA" id="ARBA00022801"/>
    </source>
</evidence>
<dbReference type="InterPro" id="IPR013783">
    <property type="entry name" value="Ig-like_fold"/>
</dbReference>
<organism evidence="3 4">
    <name type="scientific">Latilactobacillus curvatus</name>
    <name type="common">Lactobacillus curvatus</name>
    <dbReference type="NCBI Taxonomy" id="28038"/>
    <lineage>
        <taxon>Bacteria</taxon>
        <taxon>Bacillati</taxon>
        <taxon>Bacillota</taxon>
        <taxon>Bacilli</taxon>
        <taxon>Lactobacillales</taxon>
        <taxon>Lactobacillaceae</taxon>
        <taxon>Latilactobacillus</taxon>
    </lineage>
</organism>
<evidence type="ECO:0000313" key="3">
    <source>
        <dbReference type="EMBL" id="ASN60517.1"/>
    </source>
</evidence>
<dbReference type="Pfam" id="PF14310">
    <property type="entry name" value="Fn3-like"/>
    <property type="match status" value="1"/>
</dbReference>
<accession>A0AAC9US81</accession>
<sequence length="760" mass="82931">MQYPYQDATLTIRERVADLLSRMSTQEKIGQVNQHLYGWETFEDSQSLTFTEKFKAHVEWGGGVGALYGLFRADPWSKVNFENGVRAQDSWRVANKVQEYVMAHSRWGIPALIVEECPHGHQGLEGISYPTNIGRGNMFNTTLMQQSSHLMAQELALKGVNLALVSTLDLVKDPRWGRSEECFGEDPILAARMSEAVVAGFQGDLIQSDVAFLDQPAKPRTTDAIGVVLKHCIAQGEALGGHNSGTVTIGQREFSDVYEPLLSSVKNAAGVMAAYNDVDGVPCHINQSLLTQDLRDVNGFQGIVMADGVALDRLSGIFETQPEAAAAALNAGVDLSLWDQTFLTLDQAIENGLVDEAALDNAAGRVLALKFLLGLFEQPYVQAPNAQLTALLEKADALNLQVARESMTLVKNNGLLPIRNQPQKIAVIGPNADELYNLLGDYTAAQSSARQSQTIYQAIQEMFPESEVVYALGCEVRNSIHQEEAIAEAVEIARDADLIIPVLGGSSARNFDMAFLSNGAVSSKGINMDSGENVDVASLSLGGQQEVLLKQLKALGKPIACVMVQGRPYDLTLVNELADAVLIAWFPGQQGGRAIAETLVGLNNPSGKLSVSYPRNTQQLPVYYYQRDAAKQDDYYDEVGQPLYPFGYGLSYGQFDYRQLAVKQMVDKLVVTVKVKNNGQFVGQESSLLFVKLTGGAVIQRTKLLKAFQKNAFQPGEEKSITFELPAADFNYMDIDNQVKRAQAATIMVADLAEKITLSI</sequence>
<dbReference type="PRINTS" id="PR00133">
    <property type="entry name" value="GLHYDRLASE3"/>
</dbReference>
<dbReference type="InterPro" id="IPR017853">
    <property type="entry name" value="GH"/>
</dbReference>
<dbReference type="InterPro" id="IPR051915">
    <property type="entry name" value="Cellulose_Degrad_GH3"/>
</dbReference>
<name>A0AAC9US81_LATCU</name>
<feature type="domain" description="Fibronectin type III-like" evidence="2">
    <location>
        <begin position="685"/>
        <end position="753"/>
    </location>
</feature>
<dbReference type="Pfam" id="PF00933">
    <property type="entry name" value="Glyco_hydro_3"/>
    <property type="match status" value="1"/>
</dbReference>
<dbReference type="GO" id="GO:0008422">
    <property type="term" value="F:beta-glucosidase activity"/>
    <property type="evidence" value="ECO:0007669"/>
    <property type="project" value="TreeGrafter"/>
</dbReference>
<dbReference type="Gene3D" id="3.20.20.300">
    <property type="entry name" value="Glycoside hydrolase, family 3, N-terminal domain"/>
    <property type="match status" value="1"/>
</dbReference>
<protein>
    <submittedName>
        <fullName evidence="3">Family 3 glycosyl hydrolase</fullName>
    </submittedName>
</protein>
<dbReference type="PANTHER" id="PTHR30620:SF123">
    <property type="entry name" value="BETA-XYLOSIDASE"/>
    <property type="match status" value="1"/>
</dbReference>
<dbReference type="SMART" id="SM01217">
    <property type="entry name" value="Fn3_like"/>
    <property type="match status" value="1"/>
</dbReference>
<keyword evidence="1 3" id="KW-0378">Hydrolase</keyword>
<dbReference type="GO" id="GO:0009251">
    <property type="term" value="P:glucan catabolic process"/>
    <property type="evidence" value="ECO:0007669"/>
    <property type="project" value="TreeGrafter"/>
</dbReference>
<dbReference type="InterPro" id="IPR001764">
    <property type="entry name" value="Glyco_hydro_3_N"/>
</dbReference>
<dbReference type="InterPro" id="IPR036881">
    <property type="entry name" value="Glyco_hydro_3_C_sf"/>
</dbReference>
<dbReference type="EMBL" id="CP022474">
    <property type="protein sequence ID" value="ASN60517.1"/>
    <property type="molecule type" value="Genomic_DNA"/>
</dbReference>
<dbReference type="InterPro" id="IPR036962">
    <property type="entry name" value="Glyco_hydro_3_N_sf"/>
</dbReference>
<dbReference type="Gene3D" id="2.60.40.10">
    <property type="entry name" value="Immunoglobulins"/>
    <property type="match status" value="1"/>
</dbReference>
<proteinExistence type="predicted"/>
<dbReference type="AlphaFoldDB" id="A0AAC9US81"/>
<dbReference type="SUPFAM" id="SSF52279">
    <property type="entry name" value="Beta-D-glucan exohydrolase, C-terminal domain"/>
    <property type="match status" value="1"/>
</dbReference>
<evidence type="ECO:0000313" key="4">
    <source>
        <dbReference type="Proteomes" id="UP000199749"/>
    </source>
</evidence>
<dbReference type="InterPro" id="IPR002772">
    <property type="entry name" value="Glyco_hydro_3_C"/>
</dbReference>
<dbReference type="PANTHER" id="PTHR30620">
    <property type="entry name" value="PERIPLASMIC BETA-GLUCOSIDASE-RELATED"/>
    <property type="match status" value="1"/>
</dbReference>